<dbReference type="PANTHER" id="PTHR45339">
    <property type="entry name" value="HYBRID SIGNAL TRANSDUCTION HISTIDINE KINASE J"/>
    <property type="match status" value="1"/>
</dbReference>
<dbReference type="FunFam" id="3.30.565.10:FF:000010">
    <property type="entry name" value="Sensor histidine kinase RcsC"/>
    <property type="match status" value="1"/>
</dbReference>
<evidence type="ECO:0000259" key="19">
    <source>
        <dbReference type="PROSITE" id="PS50113"/>
    </source>
</evidence>
<evidence type="ECO:0000313" key="21">
    <source>
        <dbReference type="Proteomes" id="UP000271624"/>
    </source>
</evidence>
<dbReference type="SMART" id="SM00448">
    <property type="entry name" value="REC"/>
    <property type="match status" value="2"/>
</dbReference>
<reference evidence="20" key="1">
    <citation type="submission" date="2018-12" db="EMBL/GenBank/DDBJ databases">
        <authorList>
            <person name="Will S."/>
            <person name="Neumann-Schaal M."/>
            <person name="Henke P."/>
        </authorList>
    </citation>
    <scope>NUCLEOTIDE SEQUENCE</scope>
    <source>
        <strain evidence="20">PCC 7102</strain>
    </source>
</reference>
<evidence type="ECO:0000256" key="6">
    <source>
        <dbReference type="ARBA" id="ARBA00022679"/>
    </source>
</evidence>
<keyword evidence="21" id="KW-1185">Reference proteome</keyword>
<dbReference type="InterPro" id="IPR001610">
    <property type="entry name" value="PAC"/>
</dbReference>
<keyword evidence="6" id="KW-0808">Transferase</keyword>
<name>A0A433VUI6_9CYAN</name>
<dbReference type="Pfam" id="PF00512">
    <property type="entry name" value="HisKA"/>
    <property type="match status" value="1"/>
</dbReference>
<comment type="subcellular location">
    <subcellularLocation>
        <location evidence="2">Membrane</location>
    </subcellularLocation>
</comment>
<dbReference type="InterPro" id="IPR003018">
    <property type="entry name" value="GAF"/>
</dbReference>
<evidence type="ECO:0000256" key="9">
    <source>
        <dbReference type="ARBA" id="ARBA00022840"/>
    </source>
</evidence>
<feature type="domain" description="Histidine kinase" evidence="16">
    <location>
        <begin position="785"/>
        <end position="1007"/>
    </location>
</feature>
<dbReference type="EC" id="2.7.13.3" evidence="4"/>
<feature type="domain" description="PAS" evidence="18">
    <location>
        <begin position="303"/>
        <end position="375"/>
    </location>
</feature>
<comment type="caution">
    <text evidence="20">The sequence shown here is derived from an EMBL/GenBank/DDBJ whole genome shotgun (WGS) entry which is preliminary data.</text>
</comment>
<evidence type="ECO:0000256" key="11">
    <source>
        <dbReference type="ARBA" id="ARBA00023136"/>
    </source>
</evidence>
<evidence type="ECO:0000256" key="8">
    <source>
        <dbReference type="ARBA" id="ARBA00022777"/>
    </source>
</evidence>
<keyword evidence="5 14" id="KW-0597">Phosphoprotein</keyword>
<dbReference type="CDD" id="cd16922">
    <property type="entry name" value="HATPase_EvgS-ArcB-TorS-like"/>
    <property type="match status" value="1"/>
</dbReference>
<dbReference type="Pfam" id="PF02518">
    <property type="entry name" value="HATPase_c"/>
    <property type="match status" value="1"/>
</dbReference>
<evidence type="ECO:0000256" key="10">
    <source>
        <dbReference type="ARBA" id="ARBA00023012"/>
    </source>
</evidence>
<dbReference type="Pfam" id="PF13426">
    <property type="entry name" value="PAS_9"/>
    <property type="match status" value="1"/>
</dbReference>
<dbReference type="SMART" id="SM00387">
    <property type="entry name" value="HATPase_c"/>
    <property type="match status" value="1"/>
</dbReference>
<dbReference type="CDD" id="cd17546">
    <property type="entry name" value="REC_hyHK_CKI1_RcsC-like"/>
    <property type="match status" value="1"/>
</dbReference>
<dbReference type="Gene3D" id="3.40.50.2300">
    <property type="match status" value="2"/>
</dbReference>
<dbReference type="InterPro" id="IPR005467">
    <property type="entry name" value="His_kinase_dom"/>
</dbReference>
<dbReference type="SUPFAM" id="SSF55874">
    <property type="entry name" value="ATPase domain of HSP90 chaperone/DNA topoisomerase II/histidine kinase"/>
    <property type="match status" value="1"/>
</dbReference>
<dbReference type="PRINTS" id="PR00344">
    <property type="entry name" value="BCTRLSENSOR"/>
</dbReference>
<keyword evidence="8" id="KW-0418">Kinase</keyword>
<evidence type="ECO:0000256" key="2">
    <source>
        <dbReference type="ARBA" id="ARBA00004370"/>
    </source>
</evidence>
<evidence type="ECO:0000256" key="13">
    <source>
        <dbReference type="ARBA" id="ARBA00074306"/>
    </source>
</evidence>
<dbReference type="AlphaFoldDB" id="A0A433VUI6"/>
<dbReference type="GO" id="GO:0016020">
    <property type="term" value="C:membrane"/>
    <property type="evidence" value="ECO:0007669"/>
    <property type="project" value="UniProtKB-SubCell"/>
</dbReference>
<dbReference type="InterPro" id="IPR013656">
    <property type="entry name" value="PAS_4"/>
</dbReference>
<dbReference type="GO" id="GO:0005524">
    <property type="term" value="F:ATP binding"/>
    <property type="evidence" value="ECO:0007669"/>
    <property type="project" value="UniProtKB-KW"/>
</dbReference>
<evidence type="ECO:0000256" key="7">
    <source>
        <dbReference type="ARBA" id="ARBA00022741"/>
    </source>
</evidence>
<dbReference type="InterPro" id="IPR003661">
    <property type="entry name" value="HisK_dim/P_dom"/>
</dbReference>
<dbReference type="Pfam" id="PF00072">
    <property type="entry name" value="Response_reg"/>
    <property type="match status" value="1"/>
</dbReference>
<dbReference type="OrthoDB" id="446897at2"/>
<evidence type="ECO:0000256" key="14">
    <source>
        <dbReference type="PROSITE-ProRule" id="PRU00169"/>
    </source>
</evidence>
<dbReference type="Gene3D" id="3.30.565.10">
    <property type="entry name" value="Histidine kinase-like ATPase, C-terminal domain"/>
    <property type="match status" value="1"/>
</dbReference>
<feature type="domain" description="PAS" evidence="18">
    <location>
        <begin position="178"/>
        <end position="252"/>
    </location>
</feature>
<dbReference type="InterPro" id="IPR016132">
    <property type="entry name" value="Phyto_chromo_attachment"/>
</dbReference>
<dbReference type="InterPro" id="IPR035965">
    <property type="entry name" value="PAS-like_dom_sf"/>
</dbReference>
<protein>
    <recommendedName>
        <fullName evidence="13">Circadian input-output histidine kinase CikA</fullName>
        <ecNumber evidence="4">2.7.13.3</ecNumber>
    </recommendedName>
</protein>
<dbReference type="InterPro" id="IPR013655">
    <property type="entry name" value="PAS_fold_3"/>
</dbReference>
<dbReference type="InterPro" id="IPR000700">
    <property type="entry name" value="PAS-assoc_C"/>
</dbReference>
<dbReference type="InterPro" id="IPR003594">
    <property type="entry name" value="HATPase_dom"/>
</dbReference>
<dbReference type="PROSITE" id="PS50112">
    <property type="entry name" value="PAS"/>
    <property type="match status" value="2"/>
</dbReference>
<dbReference type="InterPro" id="IPR000014">
    <property type="entry name" value="PAS"/>
</dbReference>
<dbReference type="InterPro" id="IPR011006">
    <property type="entry name" value="CheY-like_superfamily"/>
</dbReference>
<dbReference type="SMART" id="SM00086">
    <property type="entry name" value="PAC"/>
    <property type="match status" value="3"/>
</dbReference>
<accession>A0A433VUI6</accession>
<evidence type="ECO:0000256" key="12">
    <source>
        <dbReference type="ARBA" id="ARBA00023306"/>
    </source>
</evidence>
<dbReference type="InterPro" id="IPR036097">
    <property type="entry name" value="HisK_dim/P_sf"/>
</dbReference>
<evidence type="ECO:0000256" key="1">
    <source>
        <dbReference type="ARBA" id="ARBA00000085"/>
    </source>
</evidence>
<keyword evidence="12" id="KW-0131">Cell cycle</keyword>
<evidence type="ECO:0000259" key="16">
    <source>
        <dbReference type="PROSITE" id="PS50109"/>
    </source>
</evidence>
<feature type="modified residue" description="4-aspartylphosphate" evidence="14">
    <location>
        <position position="1082"/>
    </location>
</feature>
<dbReference type="FunFam" id="1.10.287.130:FF:000038">
    <property type="entry name" value="Sensory transduction histidine kinase"/>
    <property type="match status" value="1"/>
</dbReference>
<dbReference type="InterPro" id="IPR029016">
    <property type="entry name" value="GAF-like_dom_sf"/>
</dbReference>
<dbReference type="SUPFAM" id="SSF52172">
    <property type="entry name" value="CheY-like"/>
    <property type="match status" value="2"/>
</dbReference>
<dbReference type="PROSITE" id="PS50109">
    <property type="entry name" value="HIS_KIN"/>
    <property type="match status" value="1"/>
</dbReference>
<evidence type="ECO:0000313" key="20">
    <source>
        <dbReference type="EMBL" id="RUT09757.1"/>
    </source>
</evidence>
<dbReference type="PROSITE" id="PS50110">
    <property type="entry name" value="RESPONSE_REGULATORY"/>
    <property type="match status" value="2"/>
</dbReference>
<organism evidence="20 21">
    <name type="scientific">Dulcicalothrix desertica PCC 7102</name>
    <dbReference type="NCBI Taxonomy" id="232991"/>
    <lineage>
        <taxon>Bacteria</taxon>
        <taxon>Bacillati</taxon>
        <taxon>Cyanobacteriota</taxon>
        <taxon>Cyanophyceae</taxon>
        <taxon>Nostocales</taxon>
        <taxon>Calotrichaceae</taxon>
        <taxon>Dulcicalothrix</taxon>
    </lineage>
</organism>
<dbReference type="NCBIfam" id="TIGR00229">
    <property type="entry name" value="sensory_box"/>
    <property type="match status" value="3"/>
</dbReference>
<proteinExistence type="inferred from homology"/>
<dbReference type="Gene3D" id="3.30.450.40">
    <property type="match status" value="1"/>
</dbReference>
<evidence type="ECO:0000256" key="5">
    <source>
        <dbReference type="ARBA" id="ARBA00022553"/>
    </source>
</evidence>
<dbReference type="PANTHER" id="PTHR45339:SF1">
    <property type="entry name" value="HYBRID SIGNAL TRANSDUCTION HISTIDINE KINASE J"/>
    <property type="match status" value="1"/>
</dbReference>
<keyword evidence="11" id="KW-0472">Membrane</keyword>
<dbReference type="SMART" id="SM00065">
    <property type="entry name" value="GAF"/>
    <property type="match status" value="1"/>
</dbReference>
<dbReference type="EMBL" id="RSCL01000001">
    <property type="protein sequence ID" value="RUT09757.1"/>
    <property type="molecule type" value="Genomic_DNA"/>
</dbReference>
<dbReference type="InterPro" id="IPR001789">
    <property type="entry name" value="Sig_transdc_resp-reg_receiver"/>
</dbReference>
<feature type="domain" description="Response regulatory" evidence="17">
    <location>
        <begin position="1033"/>
        <end position="1155"/>
    </location>
</feature>
<comment type="catalytic activity">
    <reaction evidence="1">
        <text>ATP + protein L-histidine = ADP + protein N-phospho-L-histidine.</text>
        <dbReference type="EC" id="2.7.13.3"/>
    </reaction>
</comment>
<dbReference type="PROSITE" id="PS50046">
    <property type="entry name" value="PHYTOCHROME_2"/>
    <property type="match status" value="1"/>
</dbReference>
<evidence type="ECO:0000256" key="4">
    <source>
        <dbReference type="ARBA" id="ARBA00012438"/>
    </source>
</evidence>
<sequence>MNKNFIKILLVLSEQKDVALPINFIQEENLDIQIATSTQEAITAIVSPPDLIVLDVTTDNIDEVEIYKNLKNLKDKSQENLLADIPIIFITDINHNLSFINNIDVNSLNFDYLKRPFTPNELLVRVRQNLRIIKLENKLEIKKQQLCTEREIKSIAAQLEITVSQAKLLERSKQARRAEAKLASAFRSSPDPIALVTFPDIYYIEVNDNFCHVFGYERSEVIGSSTKSIDIWVNPSECNTILDILRNARKIRNYEVQLQSNNNEIRTMLLSAELIEIEEQQYLLGTARDITERKIAEAAQQLSEERLQLALEASDLGMWDWNIASGKVYRDWRWFKMLGYDSTEVNDTRQGFLELVHPDDLNSVNTALKQYLFGNTPVYKVEFRMRSSSGDWKWIESCGKIFDYNERAEPLRLTGTHKDITEQKTLERTLAIHQARLDAFFNNAPVGQCIVDEQMRFVQVNELLAQINGLSIEAHNGKYIYEVFPALASVIEPIYRRVLETGEPVLCQEISAYSPDKQKSLRHFLTSYFAIQGSDGRPSNVGTVVVEITNLKRAEAALRSAAERERAITQAIQRMRQTLDLETIFDATTQQLRQVINCDRVVVYRFNPDWSGEFVAESVGSGWVSLIEEHNTNPNLTKGALDADTCVVEKMNSNDNQVIDTHLQNTQGGVYSRGASFLCVPDIYNAGFEDCYIKLLERFQAKAYITVPIFCGSKLWGLLGSYQNSSSRSWVQGEINIVVQIGNQLGVALQQAELLAQTQLQSQALQQAAVAAEAANRSKSEFLANMSHELRTPLNAILGFTQLMSHDNDLSEENQQNLSIINKAGEHLLNLINDILEMSKIEAGQSHLNISSFDLISLLDTLKEMLLFRATAKGLMLTFEYESNVPQYIQTDASKLRQVLLNLLGNAIKFTNNGSVKLRVCIRQSRQGDTQYLVFEVTDTGPGICPKEIGLVFEAFGQTETGRKSQQGTGLGLAISRKYVKMMGGDITLNSTLNLGSTFTFNIEMLSALQDDISTNSFPNQIIGLAPDQPTYRILIVDDAEDSRIFIVKLLSLIGFAVKEAVNGREAISIWNEWQPNLILMDLRMPMMDGYAATREIKLRDLQKHSSPLNRTVIIALTANVFSEQRHAILEAGCDDFINKPFREEFLLEKIRQHLNVEYIYKDATSQTSEAQYPQTLSDAQVVKILSKQPRAWVEHLYHVAASCSDNLIFDLLKQIPTPHVSLHNFLQDLTTSYNFEKIMELANLALKS</sequence>
<evidence type="ECO:0000256" key="3">
    <source>
        <dbReference type="ARBA" id="ARBA00006402"/>
    </source>
</evidence>
<feature type="modified residue" description="4-aspartylphosphate" evidence="14">
    <location>
        <position position="55"/>
    </location>
</feature>
<dbReference type="Pfam" id="PF08448">
    <property type="entry name" value="PAS_4"/>
    <property type="match status" value="1"/>
</dbReference>
<dbReference type="Gene3D" id="3.30.450.20">
    <property type="entry name" value="PAS domain"/>
    <property type="match status" value="3"/>
</dbReference>
<dbReference type="InterPro" id="IPR004358">
    <property type="entry name" value="Sig_transdc_His_kin-like_C"/>
</dbReference>
<dbReference type="SUPFAM" id="SSF47384">
    <property type="entry name" value="Homodimeric domain of signal transducing histidine kinase"/>
    <property type="match status" value="1"/>
</dbReference>
<gene>
    <name evidence="20" type="ORF">DSM106972_002520</name>
</gene>
<keyword evidence="9" id="KW-0067">ATP-binding</keyword>
<dbReference type="GO" id="GO:0000155">
    <property type="term" value="F:phosphorelay sensor kinase activity"/>
    <property type="evidence" value="ECO:0007669"/>
    <property type="project" value="InterPro"/>
</dbReference>
<dbReference type="Gene3D" id="1.10.287.130">
    <property type="match status" value="1"/>
</dbReference>
<dbReference type="Pfam" id="PF01590">
    <property type="entry name" value="GAF"/>
    <property type="match status" value="1"/>
</dbReference>
<comment type="similarity">
    <text evidence="3">In the N-terminal section; belongs to the phytochrome family.</text>
</comment>
<feature type="domain" description="Phytochrome chromophore attachment site" evidence="15">
    <location>
        <begin position="580"/>
        <end position="744"/>
    </location>
</feature>
<feature type="domain" description="PAC" evidence="19">
    <location>
        <begin position="379"/>
        <end position="432"/>
    </location>
</feature>
<keyword evidence="7" id="KW-0547">Nucleotide-binding</keyword>
<dbReference type="InterPro" id="IPR036890">
    <property type="entry name" value="HATPase_C_sf"/>
</dbReference>
<dbReference type="CDD" id="cd00130">
    <property type="entry name" value="PAS"/>
    <property type="match status" value="2"/>
</dbReference>
<evidence type="ECO:0000259" key="17">
    <source>
        <dbReference type="PROSITE" id="PS50110"/>
    </source>
</evidence>
<feature type="domain" description="Response regulatory" evidence="17">
    <location>
        <begin position="7"/>
        <end position="130"/>
    </location>
</feature>
<dbReference type="RefSeq" id="WP_127078093.1">
    <property type="nucleotide sequence ID" value="NZ_RSCL01000001.1"/>
</dbReference>
<dbReference type="Proteomes" id="UP000271624">
    <property type="component" value="Unassembled WGS sequence"/>
</dbReference>
<keyword evidence="10" id="KW-0902">Two-component regulatory system</keyword>
<dbReference type="SUPFAM" id="SSF55781">
    <property type="entry name" value="GAF domain-like"/>
    <property type="match status" value="1"/>
</dbReference>
<dbReference type="SMART" id="SM00388">
    <property type="entry name" value="HisKA"/>
    <property type="match status" value="1"/>
</dbReference>
<dbReference type="SMART" id="SM00091">
    <property type="entry name" value="PAS"/>
    <property type="match status" value="3"/>
</dbReference>
<evidence type="ECO:0000259" key="15">
    <source>
        <dbReference type="PROSITE" id="PS50046"/>
    </source>
</evidence>
<feature type="domain" description="PAC" evidence="19">
    <location>
        <begin position="252"/>
        <end position="302"/>
    </location>
</feature>
<dbReference type="PROSITE" id="PS50113">
    <property type="entry name" value="PAC"/>
    <property type="match status" value="2"/>
</dbReference>
<dbReference type="CDD" id="cd00082">
    <property type="entry name" value="HisKA"/>
    <property type="match status" value="1"/>
</dbReference>
<dbReference type="SUPFAM" id="SSF55785">
    <property type="entry name" value="PYP-like sensor domain (PAS domain)"/>
    <property type="match status" value="3"/>
</dbReference>
<dbReference type="Pfam" id="PF08447">
    <property type="entry name" value="PAS_3"/>
    <property type="match status" value="1"/>
</dbReference>
<reference evidence="20" key="2">
    <citation type="journal article" date="2019" name="Genome Biol. Evol.">
        <title>Day and night: Metabolic profiles and evolutionary relationships of six axenic non-marine cyanobacteria.</title>
        <authorList>
            <person name="Will S.E."/>
            <person name="Henke P."/>
            <person name="Boedeker C."/>
            <person name="Huang S."/>
            <person name="Brinkmann H."/>
            <person name="Rohde M."/>
            <person name="Jarek M."/>
            <person name="Friedl T."/>
            <person name="Seufert S."/>
            <person name="Schumacher M."/>
            <person name="Overmann J."/>
            <person name="Neumann-Schaal M."/>
            <person name="Petersen J."/>
        </authorList>
    </citation>
    <scope>NUCLEOTIDE SEQUENCE [LARGE SCALE GENOMIC DNA]</scope>
    <source>
        <strain evidence="20">PCC 7102</strain>
    </source>
</reference>
<evidence type="ECO:0000259" key="18">
    <source>
        <dbReference type="PROSITE" id="PS50112"/>
    </source>
</evidence>